<feature type="region of interest" description="Disordered" evidence="4">
    <location>
        <begin position="558"/>
        <end position="583"/>
    </location>
</feature>
<feature type="compositionally biased region" description="Low complexity" evidence="4">
    <location>
        <begin position="173"/>
        <end position="201"/>
    </location>
</feature>
<feature type="region of interest" description="Disordered" evidence="4">
    <location>
        <begin position="1071"/>
        <end position="1107"/>
    </location>
</feature>
<dbReference type="InterPro" id="IPR001965">
    <property type="entry name" value="Znf_PHD"/>
</dbReference>
<dbReference type="Pfam" id="PF21198">
    <property type="entry name" value="ASH2L-like_WH"/>
    <property type="match status" value="1"/>
</dbReference>
<name>A0A4V1J5J7_9FUNG</name>
<dbReference type="PANTHER" id="PTHR10598">
    <property type="entry name" value="SET1/ASH2 HISTONE METHYLTRANSFERASE COMPLEX SUBUNIT ASH2"/>
    <property type="match status" value="1"/>
</dbReference>
<dbReference type="InterPro" id="IPR001870">
    <property type="entry name" value="B30.2/SPRY"/>
</dbReference>
<feature type="compositionally biased region" description="Low complexity" evidence="4">
    <location>
        <begin position="998"/>
        <end position="1032"/>
    </location>
</feature>
<dbReference type="InterPro" id="IPR019786">
    <property type="entry name" value="Zinc_finger_PHD-type_CS"/>
</dbReference>
<protein>
    <recommendedName>
        <fullName evidence="5">B30.2/SPRY domain-containing protein</fullName>
    </recommendedName>
</protein>
<dbReference type="InterPro" id="IPR043136">
    <property type="entry name" value="B30.2/SPRY_sf"/>
</dbReference>
<dbReference type="EMBL" id="ML002282">
    <property type="protein sequence ID" value="RKP39299.1"/>
    <property type="molecule type" value="Genomic_DNA"/>
</dbReference>
<feature type="region of interest" description="Disordered" evidence="4">
    <location>
        <begin position="87"/>
        <end position="289"/>
    </location>
</feature>
<dbReference type="SMART" id="SM00249">
    <property type="entry name" value="PHD"/>
    <property type="match status" value="1"/>
</dbReference>
<dbReference type="PROSITE" id="PS01359">
    <property type="entry name" value="ZF_PHD_1"/>
    <property type="match status" value="1"/>
</dbReference>
<feature type="region of interest" description="Disordered" evidence="4">
    <location>
        <begin position="945"/>
        <end position="1059"/>
    </location>
</feature>
<dbReference type="Pfam" id="PF21257">
    <property type="entry name" value="PHD_ash2p_like"/>
    <property type="match status" value="1"/>
</dbReference>
<dbReference type="InterPro" id="IPR037353">
    <property type="entry name" value="ASH2"/>
</dbReference>
<dbReference type="STRING" id="215637.A0A4V1J5J7"/>
<keyword evidence="7" id="KW-1185">Reference proteome</keyword>
<keyword evidence="2" id="KW-0863">Zinc-finger</keyword>
<evidence type="ECO:0000313" key="6">
    <source>
        <dbReference type="EMBL" id="RKP39299.1"/>
    </source>
</evidence>
<feature type="compositionally biased region" description="Pro residues" evidence="4">
    <location>
        <begin position="104"/>
        <end position="121"/>
    </location>
</feature>
<feature type="domain" description="B30.2/SPRY" evidence="5">
    <location>
        <begin position="638"/>
        <end position="821"/>
    </location>
</feature>
<dbReference type="GO" id="GO:0000976">
    <property type="term" value="F:transcription cis-regulatory region binding"/>
    <property type="evidence" value="ECO:0007669"/>
    <property type="project" value="TreeGrafter"/>
</dbReference>
<keyword evidence="3" id="KW-0862">Zinc</keyword>
<feature type="region of interest" description="Disordered" evidence="4">
    <location>
        <begin position="851"/>
        <end position="905"/>
    </location>
</feature>
<dbReference type="Proteomes" id="UP000268162">
    <property type="component" value="Unassembled WGS sequence"/>
</dbReference>
<evidence type="ECO:0000256" key="1">
    <source>
        <dbReference type="ARBA" id="ARBA00022723"/>
    </source>
</evidence>
<dbReference type="AlphaFoldDB" id="A0A4V1J5J7"/>
<dbReference type="PANTHER" id="PTHR10598:SF0">
    <property type="entry name" value="SET1_ASH2 HISTONE METHYLTRANSFERASE COMPLEX SUBUNIT ASH2"/>
    <property type="match status" value="1"/>
</dbReference>
<feature type="region of interest" description="Disordered" evidence="4">
    <location>
        <begin position="416"/>
        <end position="462"/>
    </location>
</feature>
<dbReference type="InterPro" id="IPR053835">
    <property type="entry name" value="ASH2L-like_WH"/>
</dbReference>
<dbReference type="InterPro" id="IPR013320">
    <property type="entry name" value="ConA-like_dom_sf"/>
</dbReference>
<proteinExistence type="predicted"/>
<keyword evidence="1" id="KW-0479">Metal-binding</keyword>
<dbReference type="PROSITE" id="PS50188">
    <property type="entry name" value="B302_SPRY"/>
    <property type="match status" value="1"/>
</dbReference>
<feature type="compositionally biased region" description="Polar residues" evidence="4">
    <location>
        <begin position="573"/>
        <end position="583"/>
    </location>
</feature>
<dbReference type="InterPro" id="IPR049455">
    <property type="entry name" value="ASH2-like_PHD"/>
</dbReference>
<evidence type="ECO:0000256" key="2">
    <source>
        <dbReference type="ARBA" id="ARBA00022771"/>
    </source>
</evidence>
<dbReference type="Gene3D" id="2.60.120.920">
    <property type="match status" value="1"/>
</dbReference>
<accession>A0A4V1J5J7</accession>
<sequence>MSADPPPYDPDSLTWNEAHTTNAEHQYCYCGEDRSILDVCLQCHQCLNWFHERCLRVPLGPIVPLVTNYQLKCRRCVWRAAHPHSPRLAVPPVAPPGSRSEITPPEPMPPTPPLPSLPSPPAATVLQASPAPPPTGDTESPAILTDIPIKSSPPPTAPPSPPKSIGLAAYPTSSPLSTSSLSDLSMASSDDSSDLSSPELDPSLRDDSNIDDIPELPTLDVPTCPTESVPQPQPPSSAPDSEAAKAPTPPLVESPAPLKEISPPNVNRMTISEPAPPPPVVEPPEPAPPLDLFLEVEEEYQRTSAGWKDICATTIANLTLNYLRNHWDPDHLYSAQMETHPLPECYFNKQDIVPFVDANWKALCTFRSRTTTWWATLGSCLYTVNNVFITKDGGRRTAASDFRLMDVNLWNFRPGAIPPRPHRSAGPTALSTTPSAAKPKDSNRAKHSSKTKKRPLDSSTDPAVVEEELLAGPGTGVGAGAGAGAGDAEKAGTTVPIAPNAKAQNKSLSFAKRFAQTIGESPFGLVVPVSGTASGCPTSATSVTSPAANFPPIEVKVEPSRANPKKAPRAEKPSTTNGTGSSYFSTLAIHSPKRTVHYVDPPLDAVNEPGLVYTPCCCALPTPGNSWKTGCPPPGSLLNYYYPSTGPTTSDQPQLRSRALSYQDRNPNLKVTEGGTRVTTTGGFRSIRGVYPITDGQYFIEYFITAAQPGQGLPHVRLGFGLPQATLDGPVGCDKFGYGIRDESGDTLHNGKRLPFNATFRTGDTIGLLISIPRLPEFDEFATRRQQAALQGRLYNSERPPILNEGIRPAMVTIQGQSYLRTGDVSSDTRPGPLAFGSAWHTPLPHPPSPCCPYTEPIRKSGPGRGKHSHKPPGGGVSSPLSTIPAGGGGFGSHHSTRGKSSAAAATPTISTQSLLPGSKIIVYKNGKCLGVAFGQLHSWLPSLPPAHNRTPGPGGTFPAGTPTGGSDWNGMVGMGLASPTKLPSGGGSGGAPRKRGPAAGSAKAAGGARPQPTKPSPTTLPTSGTPLADSPLPSPAPTFFSENSRVGAKPTTKSNGSDMAFAVPIAMKPSPAQRKDEPPSPASSGISPSTSTPTPIHNHTNTNANTFPSTSTSAVLAEYWDAARPGYYPMVSVYRGGAVVVNSGPNFRFPPPDNPEVSMQIVARSDATVERGGDPMLLDESRTWLPYSDLWVDTAVRDVTNRLLTNVLKSTGGSN</sequence>
<dbReference type="Gene3D" id="3.90.980.20">
    <property type="match status" value="2"/>
</dbReference>
<organism evidence="6 7">
    <name type="scientific">Dimargaris cristalligena</name>
    <dbReference type="NCBI Taxonomy" id="215637"/>
    <lineage>
        <taxon>Eukaryota</taxon>
        <taxon>Fungi</taxon>
        <taxon>Fungi incertae sedis</taxon>
        <taxon>Zoopagomycota</taxon>
        <taxon>Kickxellomycotina</taxon>
        <taxon>Dimargaritomycetes</taxon>
        <taxon>Dimargaritales</taxon>
        <taxon>Dimargaritaceae</taxon>
        <taxon>Dimargaris</taxon>
    </lineage>
</organism>
<dbReference type="GO" id="GO:0048188">
    <property type="term" value="C:Set1C/COMPASS complex"/>
    <property type="evidence" value="ECO:0007669"/>
    <property type="project" value="InterPro"/>
</dbReference>
<dbReference type="SUPFAM" id="SSF49899">
    <property type="entry name" value="Concanavalin A-like lectins/glucanases"/>
    <property type="match status" value="1"/>
</dbReference>
<reference evidence="7" key="1">
    <citation type="journal article" date="2018" name="Nat. Microbiol.">
        <title>Leveraging single-cell genomics to expand the fungal tree of life.</title>
        <authorList>
            <person name="Ahrendt S.R."/>
            <person name="Quandt C.A."/>
            <person name="Ciobanu D."/>
            <person name="Clum A."/>
            <person name="Salamov A."/>
            <person name="Andreopoulos B."/>
            <person name="Cheng J.F."/>
            <person name="Woyke T."/>
            <person name="Pelin A."/>
            <person name="Henrissat B."/>
            <person name="Reynolds N.K."/>
            <person name="Benny G.L."/>
            <person name="Smith M.E."/>
            <person name="James T.Y."/>
            <person name="Grigoriev I.V."/>
        </authorList>
    </citation>
    <scope>NUCLEOTIDE SEQUENCE [LARGE SCALE GENOMIC DNA]</scope>
    <source>
        <strain evidence="7">RSA 468</strain>
    </source>
</reference>
<feature type="compositionally biased region" description="Pro residues" evidence="4">
    <location>
        <begin position="274"/>
        <end position="289"/>
    </location>
</feature>
<dbReference type="SUPFAM" id="SSF57903">
    <property type="entry name" value="FYVE/PHD zinc finger"/>
    <property type="match status" value="1"/>
</dbReference>
<evidence type="ECO:0000256" key="3">
    <source>
        <dbReference type="ARBA" id="ARBA00022833"/>
    </source>
</evidence>
<dbReference type="GO" id="GO:0008270">
    <property type="term" value="F:zinc ion binding"/>
    <property type="evidence" value="ECO:0007669"/>
    <property type="project" value="UniProtKB-KW"/>
</dbReference>
<feature type="compositionally biased region" description="Pro residues" evidence="4">
    <location>
        <begin position="151"/>
        <end position="162"/>
    </location>
</feature>
<gene>
    <name evidence="6" type="ORF">BJ085DRAFT_41250</name>
</gene>
<evidence type="ECO:0000256" key="4">
    <source>
        <dbReference type="SAM" id="MobiDB-lite"/>
    </source>
</evidence>
<evidence type="ECO:0000313" key="7">
    <source>
        <dbReference type="Proteomes" id="UP000268162"/>
    </source>
</evidence>
<feature type="compositionally biased region" description="Low complexity" evidence="4">
    <location>
        <begin position="1083"/>
        <end position="1107"/>
    </location>
</feature>
<evidence type="ECO:0000259" key="5">
    <source>
        <dbReference type="PROSITE" id="PS50188"/>
    </source>
</evidence>
<dbReference type="InterPro" id="IPR011011">
    <property type="entry name" value="Znf_FYVE_PHD"/>
</dbReference>